<gene>
    <name evidence="9" type="ORF">OR16_08767</name>
</gene>
<dbReference type="PANTHER" id="PTHR30509">
    <property type="entry name" value="P-HYDROXYBENZOIC ACID EFFLUX PUMP SUBUNIT-RELATED"/>
    <property type="match status" value="1"/>
</dbReference>
<accession>H1S245</accession>
<feature type="transmembrane region" description="Helical" evidence="7">
    <location>
        <begin position="21"/>
        <end position="54"/>
    </location>
</feature>
<name>H1S245_9BURK</name>
<feature type="transmembrane region" description="Helical" evidence="7">
    <location>
        <begin position="96"/>
        <end position="126"/>
    </location>
</feature>
<evidence type="ECO:0000256" key="1">
    <source>
        <dbReference type="ARBA" id="ARBA00004651"/>
    </source>
</evidence>
<feature type="transmembrane region" description="Helical" evidence="7">
    <location>
        <begin position="400"/>
        <end position="420"/>
    </location>
</feature>
<dbReference type="AlphaFoldDB" id="H1S245"/>
<keyword evidence="5 7" id="KW-0472">Membrane</keyword>
<dbReference type="PATRIC" id="fig|1127483.3.peg.1755"/>
<reference evidence="9 10" key="1">
    <citation type="journal article" date="2012" name="J. Bacteriol.">
        <title>De Novo Genome Project of Cupriavidus basilensis OR16.</title>
        <authorList>
            <person name="Cserhati M."/>
            <person name="Kriszt B."/>
            <person name="Szoboszlay S."/>
            <person name="Toth A."/>
            <person name="Szabo I."/>
            <person name="Tancsics A."/>
            <person name="Nagy I."/>
            <person name="Horvath B."/>
            <person name="Nagy I."/>
            <person name="Kukolya J."/>
        </authorList>
    </citation>
    <scope>NUCLEOTIDE SEQUENCE [LARGE SCALE GENOMIC DNA]</scope>
    <source>
        <strain evidence="9 10">OR16</strain>
    </source>
</reference>
<evidence type="ECO:0000256" key="7">
    <source>
        <dbReference type="SAM" id="Phobius"/>
    </source>
</evidence>
<evidence type="ECO:0000256" key="4">
    <source>
        <dbReference type="ARBA" id="ARBA00022989"/>
    </source>
</evidence>
<evidence type="ECO:0000256" key="5">
    <source>
        <dbReference type="ARBA" id="ARBA00023136"/>
    </source>
</evidence>
<comment type="subcellular location">
    <subcellularLocation>
        <location evidence="1">Cell membrane</location>
        <topology evidence="1">Multi-pass membrane protein</topology>
    </subcellularLocation>
</comment>
<keyword evidence="2" id="KW-1003">Cell membrane</keyword>
<keyword evidence="4 7" id="KW-1133">Transmembrane helix</keyword>
<feature type="transmembrane region" description="Helical" evidence="7">
    <location>
        <begin position="146"/>
        <end position="169"/>
    </location>
</feature>
<keyword evidence="3 7" id="KW-0812">Transmembrane</keyword>
<evidence type="ECO:0000259" key="8">
    <source>
        <dbReference type="Pfam" id="PF13515"/>
    </source>
</evidence>
<dbReference type="RefSeq" id="WP_006157473.1">
    <property type="nucleotide sequence ID" value="NZ_AHJE01000019.1"/>
</dbReference>
<comment type="similarity">
    <text evidence="6">Belongs to the YccS/YhfK family.</text>
</comment>
<organism evidence="9 10">
    <name type="scientific">Cupriavidus basilensis OR16</name>
    <dbReference type="NCBI Taxonomy" id="1127483"/>
    <lineage>
        <taxon>Bacteria</taxon>
        <taxon>Pseudomonadati</taxon>
        <taxon>Pseudomonadota</taxon>
        <taxon>Betaproteobacteria</taxon>
        <taxon>Burkholderiales</taxon>
        <taxon>Burkholderiaceae</taxon>
        <taxon>Cupriavidus</taxon>
    </lineage>
</organism>
<sequence length="701" mass="75534">MNRFLQFLRDELTPFPGRTNVTLRCVASAVIVIVISMTLQAPFLALSLLVTFFATQSNVVITRITGILFLAGTTLALSSTILLLKFTFDYPLLRIVFASLILFCCVYAMRVFQLGIVFFIGAIVTIYVQSLVDVAPNAEALIRGILWVWVSVCYPIALTLIINTLLLPAEPRHQLRQMLVSKLTVVQARLGALLGCASGPRSITALDVEGTTTALQKLLRFTAMRGRRDEIAEARDLATVTTVSNLYVAASNLRQPSSVSKTVGDRVRILHEACGALADAIGKDEPFSIAEARSDCAVRSTSTAGLPWALVAMDRALLELDAFTAAQGNAMNKSPRQPVLAADAFSNPVYAEFALKTSLAVLVCYLFYNSTDWQGAHTVMLTCLIVAQPSLGASSRRSLLRFWGAAIGSLLALFEIVFILPRIDGIVALIVNVLPVLLIGAWVAAGSERISYAGVQIWFTFSLAFLEQFTPTSDLTEIRDRMVGIFLGIVIATFVQMSLWPEGEAALLRRRLSASLLSTARLLQSLGHPTVAEDSPDIGKQRMAAWAALNDCEGMLLRVALEPTWREGEEERVALRANSVLVAAREFLLAADALRSAIDVAGDRIPTPLSDAARDFASSAGSAIMAYATGLEEPTPCARPPKLTAPKAYLVGSGLEEGAEGNVAELRAEVNRVLQAVSGLPEWVGEAGSRVPGLPASVRAQ</sequence>
<feature type="transmembrane region" description="Helical" evidence="7">
    <location>
        <begin position="426"/>
        <end position="445"/>
    </location>
</feature>
<dbReference type="Pfam" id="PF13515">
    <property type="entry name" value="FUSC_2"/>
    <property type="match status" value="1"/>
</dbReference>
<dbReference type="InterPro" id="IPR049453">
    <property type="entry name" value="Memb_transporter_dom"/>
</dbReference>
<comment type="caution">
    <text evidence="9">The sequence shown here is derived from an EMBL/GenBank/DDBJ whole genome shotgun (WGS) entry which is preliminary data.</text>
</comment>
<feature type="transmembrane region" description="Helical" evidence="7">
    <location>
        <begin position="482"/>
        <end position="501"/>
    </location>
</feature>
<feature type="domain" description="Integral membrane bound transporter" evidence="8">
    <location>
        <begin position="364"/>
        <end position="495"/>
    </location>
</feature>
<evidence type="ECO:0000313" key="10">
    <source>
        <dbReference type="Proteomes" id="UP000005808"/>
    </source>
</evidence>
<evidence type="ECO:0000256" key="6">
    <source>
        <dbReference type="ARBA" id="ARBA00043993"/>
    </source>
</evidence>
<proteinExistence type="inferred from homology"/>
<dbReference type="EMBL" id="AHJE01000019">
    <property type="protein sequence ID" value="EHP43411.1"/>
    <property type="molecule type" value="Genomic_DNA"/>
</dbReference>
<feature type="transmembrane region" description="Helical" evidence="7">
    <location>
        <begin position="60"/>
        <end position="84"/>
    </location>
</feature>
<dbReference type="Proteomes" id="UP000005808">
    <property type="component" value="Unassembled WGS sequence"/>
</dbReference>
<dbReference type="GO" id="GO:0005886">
    <property type="term" value="C:plasma membrane"/>
    <property type="evidence" value="ECO:0007669"/>
    <property type="project" value="UniProtKB-SubCell"/>
</dbReference>
<evidence type="ECO:0000256" key="3">
    <source>
        <dbReference type="ARBA" id="ARBA00022692"/>
    </source>
</evidence>
<dbReference type="PANTHER" id="PTHR30509:SF9">
    <property type="entry name" value="MULTIDRUG RESISTANCE PROTEIN MDTO"/>
    <property type="match status" value="1"/>
</dbReference>
<dbReference type="OrthoDB" id="105720at2"/>
<evidence type="ECO:0000313" key="9">
    <source>
        <dbReference type="EMBL" id="EHP43411.1"/>
    </source>
</evidence>
<protein>
    <submittedName>
        <fullName evidence="9">Multidrug efflux system protein MdtO</fullName>
    </submittedName>
</protein>
<evidence type="ECO:0000256" key="2">
    <source>
        <dbReference type="ARBA" id="ARBA00022475"/>
    </source>
</evidence>